<evidence type="ECO:0000256" key="3">
    <source>
        <dbReference type="ARBA" id="ARBA00022475"/>
    </source>
</evidence>
<keyword evidence="3" id="KW-1003">Cell membrane</keyword>
<dbReference type="Proteomes" id="UP001138709">
    <property type="component" value="Unassembled WGS sequence"/>
</dbReference>
<dbReference type="PANTHER" id="PTHR30576:SF4">
    <property type="entry name" value="UNDECAPRENYL-PHOSPHATE GALACTOSE PHOSPHOTRANSFERASE"/>
    <property type="match status" value="1"/>
</dbReference>
<dbReference type="Pfam" id="PF02397">
    <property type="entry name" value="Bac_transf"/>
    <property type="match status" value="1"/>
</dbReference>
<dbReference type="AlphaFoldDB" id="A0A9X9X5R8"/>
<evidence type="ECO:0000313" key="12">
    <source>
        <dbReference type="Proteomes" id="UP001138709"/>
    </source>
</evidence>
<evidence type="ECO:0000256" key="9">
    <source>
        <dbReference type="SAM" id="Phobius"/>
    </source>
</evidence>
<evidence type="ECO:0000256" key="8">
    <source>
        <dbReference type="ARBA" id="ARBA00023169"/>
    </source>
</evidence>
<dbReference type="InterPro" id="IPR003362">
    <property type="entry name" value="Bact_transf"/>
</dbReference>
<dbReference type="EMBL" id="JAAEDL010000001">
    <property type="protein sequence ID" value="MBR0679054.1"/>
    <property type="molecule type" value="Genomic_DNA"/>
</dbReference>
<evidence type="ECO:0000256" key="1">
    <source>
        <dbReference type="ARBA" id="ARBA00004236"/>
    </source>
</evidence>
<accession>A0A9X9X5R8</accession>
<comment type="subcellular location">
    <subcellularLocation>
        <location evidence="1">Cell membrane</location>
    </subcellularLocation>
</comment>
<keyword evidence="7 9" id="KW-0472">Membrane</keyword>
<keyword evidence="4 11" id="KW-0808">Transferase</keyword>
<comment type="caution">
    <text evidence="11">The sequence shown here is derived from an EMBL/GenBank/DDBJ whole genome shotgun (WGS) entry which is preliminary data.</text>
</comment>
<keyword evidence="12" id="KW-1185">Reference proteome</keyword>
<dbReference type="RefSeq" id="WP_211844405.1">
    <property type="nucleotide sequence ID" value="NZ_JAAEDL010000001.1"/>
</dbReference>
<proteinExistence type="inferred from homology"/>
<reference evidence="11" key="2">
    <citation type="journal article" date="2021" name="Syst. Appl. Microbiol.">
        <title>Roseomonas hellenica sp. nov., isolated from roots of wild-growing Alkanna tinctoria.</title>
        <authorList>
            <person name="Rat A."/>
            <person name="Naranjo H.D."/>
            <person name="Lebbe L."/>
            <person name="Cnockaert M."/>
            <person name="Krigas N."/>
            <person name="Grigoriadou K."/>
            <person name="Maloupa E."/>
            <person name="Willems A."/>
        </authorList>
    </citation>
    <scope>NUCLEOTIDE SEQUENCE</scope>
    <source>
        <strain evidence="11">LMG 31228</strain>
    </source>
</reference>
<protein>
    <submittedName>
        <fullName evidence="11">Sugar transferase</fullName>
    </submittedName>
</protein>
<keyword evidence="8" id="KW-0270">Exopolysaccharide synthesis</keyword>
<dbReference type="GO" id="GO:0016780">
    <property type="term" value="F:phosphotransferase activity, for other substituted phosphate groups"/>
    <property type="evidence" value="ECO:0007669"/>
    <property type="project" value="TreeGrafter"/>
</dbReference>
<feature type="domain" description="Bacterial sugar transferase" evidence="10">
    <location>
        <begin position="46"/>
        <end position="239"/>
    </location>
</feature>
<evidence type="ECO:0000256" key="5">
    <source>
        <dbReference type="ARBA" id="ARBA00022692"/>
    </source>
</evidence>
<feature type="transmembrane region" description="Helical" evidence="9">
    <location>
        <begin position="51"/>
        <end position="75"/>
    </location>
</feature>
<evidence type="ECO:0000256" key="2">
    <source>
        <dbReference type="ARBA" id="ARBA00006464"/>
    </source>
</evidence>
<dbReference type="PANTHER" id="PTHR30576">
    <property type="entry name" value="COLANIC BIOSYNTHESIS UDP-GLUCOSE LIPID CARRIER TRANSFERASE"/>
    <property type="match status" value="1"/>
</dbReference>
<sequence>MDGIPNTPTAAELERSVAAPANADRLGTFGLRQAGLAGTQRSEGAKRAMDVVLTGGLLLFLLPVMGVVALLIRLVSGPQVMVSHLRVGRGGALFRCLKFRSMVRDADRVLAEHLERDPAACAEWRERRKLARDPRVTRLGNFLRRSSLDELPQLFNVLRGEMSLVGPRPVVAAELAEHYQGEAAVLYCRVRPGLTGLWQVSGRSGLSYGDRVQLDMEYVRHGSIMMDLRILGLTPWAVIRARGAC</sequence>
<comment type="similarity">
    <text evidence="2">Belongs to the bacterial sugar transferase family.</text>
</comment>
<reference evidence="11" key="1">
    <citation type="submission" date="2020-01" db="EMBL/GenBank/DDBJ databases">
        <authorList>
            <person name="Rat A."/>
        </authorList>
    </citation>
    <scope>NUCLEOTIDE SEQUENCE</scope>
    <source>
        <strain evidence="11">LMG 31228</strain>
    </source>
</reference>
<dbReference type="GO" id="GO:0000271">
    <property type="term" value="P:polysaccharide biosynthetic process"/>
    <property type="evidence" value="ECO:0007669"/>
    <property type="project" value="UniProtKB-KW"/>
</dbReference>
<evidence type="ECO:0000256" key="7">
    <source>
        <dbReference type="ARBA" id="ARBA00023136"/>
    </source>
</evidence>
<evidence type="ECO:0000256" key="4">
    <source>
        <dbReference type="ARBA" id="ARBA00022679"/>
    </source>
</evidence>
<evidence type="ECO:0000259" key="10">
    <source>
        <dbReference type="Pfam" id="PF02397"/>
    </source>
</evidence>
<evidence type="ECO:0000256" key="6">
    <source>
        <dbReference type="ARBA" id="ARBA00022989"/>
    </source>
</evidence>
<name>A0A9X9X5R8_9PROT</name>
<keyword evidence="5 9" id="KW-0812">Transmembrane</keyword>
<keyword evidence="6 9" id="KW-1133">Transmembrane helix</keyword>
<organism evidence="11 12">
    <name type="scientific">Neoroseomonas eburnea</name>
    <dbReference type="NCBI Taxonomy" id="1346889"/>
    <lineage>
        <taxon>Bacteria</taxon>
        <taxon>Pseudomonadati</taxon>
        <taxon>Pseudomonadota</taxon>
        <taxon>Alphaproteobacteria</taxon>
        <taxon>Acetobacterales</taxon>
        <taxon>Acetobacteraceae</taxon>
        <taxon>Neoroseomonas</taxon>
    </lineage>
</organism>
<dbReference type="GO" id="GO:0005886">
    <property type="term" value="C:plasma membrane"/>
    <property type="evidence" value="ECO:0007669"/>
    <property type="project" value="UniProtKB-SubCell"/>
</dbReference>
<gene>
    <name evidence="11" type="ORF">GXW74_01020</name>
</gene>
<evidence type="ECO:0000313" key="11">
    <source>
        <dbReference type="EMBL" id="MBR0679054.1"/>
    </source>
</evidence>